<dbReference type="EMBL" id="JAPJDZ010000011">
    <property type="protein sequence ID" value="MDP5135663.1"/>
    <property type="molecule type" value="Genomic_DNA"/>
</dbReference>
<keyword evidence="5 8" id="KW-1133">Transmembrane helix</keyword>
<name>A0ABT9HXH0_9GAMM</name>
<evidence type="ECO:0000256" key="2">
    <source>
        <dbReference type="ARBA" id="ARBA00022519"/>
    </source>
</evidence>
<reference evidence="12 13" key="1">
    <citation type="submission" date="2022-11" db="EMBL/GenBank/DDBJ databases">
        <title>Viruses from the air-sea interface of a natural surface slick.</title>
        <authorList>
            <person name="Rahlff J."/>
            <person name="Holmfeldt K."/>
        </authorList>
    </citation>
    <scope>NUCLEOTIDE SEQUENCE [LARGE SCALE GENOMIC DNA]</scope>
    <source>
        <strain evidence="12 13">SMS4</strain>
    </source>
</reference>
<dbReference type="PANTHER" id="PTHR38685">
    <property type="entry name" value="CELL DIVISION PROTEIN ZIPA"/>
    <property type="match status" value="1"/>
</dbReference>
<dbReference type="InterPro" id="IPR011919">
    <property type="entry name" value="Cell_div_ZipA"/>
</dbReference>
<keyword evidence="1 8" id="KW-1003">Cell membrane</keyword>
<evidence type="ECO:0000256" key="3">
    <source>
        <dbReference type="ARBA" id="ARBA00022618"/>
    </source>
</evidence>
<proteinExistence type="inferred from homology"/>
<dbReference type="SMART" id="SM00771">
    <property type="entry name" value="ZipA_C"/>
    <property type="match status" value="1"/>
</dbReference>
<dbReference type="RefSeq" id="WP_305974741.1">
    <property type="nucleotide sequence ID" value="NZ_JAPJDY010000001.1"/>
</dbReference>
<feature type="region of interest" description="Disordered" evidence="10">
    <location>
        <begin position="71"/>
        <end position="90"/>
    </location>
</feature>
<feature type="region of interest" description="Disordered" evidence="10">
    <location>
        <begin position="133"/>
        <end position="164"/>
    </location>
</feature>
<feature type="transmembrane region" description="Helical" evidence="8">
    <location>
        <begin position="6"/>
        <end position="28"/>
    </location>
</feature>
<dbReference type="NCBIfam" id="TIGR02205">
    <property type="entry name" value="septum_zipA"/>
    <property type="match status" value="1"/>
</dbReference>
<dbReference type="InterPro" id="IPR007449">
    <property type="entry name" value="ZipA_FtsZ-bd_C"/>
</dbReference>
<dbReference type="HAMAP" id="MF_00509">
    <property type="entry name" value="ZipA"/>
    <property type="match status" value="1"/>
</dbReference>
<dbReference type="InterPro" id="IPR036765">
    <property type="entry name" value="ZipA_FtsZ-bd_C_sf"/>
</dbReference>
<keyword evidence="13" id="KW-1185">Reference proteome</keyword>
<dbReference type="GO" id="GO:0051301">
    <property type="term" value="P:cell division"/>
    <property type="evidence" value="ECO:0007669"/>
    <property type="project" value="UniProtKB-KW"/>
</dbReference>
<protein>
    <recommendedName>
        <fullName evidence="8 9">Cell division protein ZipA</fullName>
    </recommendedName>
</protein>
<comment type="similarity">
    <text evidence="8 9">Belongs to the ZipA family.</text>
</comment>
<evidence type="ECO:0000256" key="7">
    <source>
        <dbReference type="ARBA" id="ARBA00023306"/>
    </source>
</evidence>
<gene>
    <name evidence="8 12" type="primary">zipA</name>
    <name evidence="12" type="ORF">ORJ04_06840</name>
</gene>
<organism evidence="12 13">
    <name type="scientific">Rheinheimera baltica</name>
    <dbReference type="NCBI Taxonomy" id="67576"/>
    <lineage>
        <taxon>Bacteria</taxon>
        <taxon>Pseudomonadati</taxon>
        <taxon>Pseudomonadota</taxon>
        <taxon>Gammaproteobacteria</taxon>
        <taxon>Chromatiales</taxon>
        <taxon>Chromatiaceae</taxon>
        <taxon>Rheinheimera</taxon>
    </lineage>
</organism>
<evidence type="ECO:0000256" key="9">
    <source>
        <dbReference type="RuleBase" id="RU003612"/>
    </source>
</evidence>
<dbReference type="PANTHER" id="PTHR38685:SF1">
    <property type="entry name" value="CELL DIVISION PROTEIN ZIPA"/>
    <property type="match status" value="1"/>
</dbReference>
<comment type="function">
    <text evidence="8 9">Essential cell division protein that stabilizes the FtsZ protofilaments by cross-linking them and that serves as a cytoplasmic membrane anchor for the Z ring. Also required for the recruitment to the septal ring of downstream cell division proteins.</text>
</comment>
<evidence type="ECO:0000256" key="1">
    <source>
        <dbReference type="ARBA" id="ARBA00022475"/>
    </source>
</evidence>
<evidence type="ECO:0000256" key="6">
    <source>
        <dbReference type="ARBA" id="ARBA00023136"/>
    </source>
</evidence>
<feature type="domain" description="ZipA C-terminal FtsZ-binding" evidence="11">
    <location>
        <begin position="168"/>
        <end position="298"/>
    </location>
</feature>
<dbReference type="SUPFAM" id="SSF64383">
    <property type="entry name" value="Cell-division protein ZipA, C-terminal domain"/>
    <property type="match status" value="1"/>
</dbReference>
<comment type="caution">
    <text evidence="12">The sequence shown here is derived from an EMBL/GenBank/DDBJ whole genome shotgun (WGS) entry which is preliminary data.</text>
</comment>
<keyword evidence="2 8" id="KW-0997">Cell inner membrane</keyword>
<evidence type="ECO:0000256" key="5">
    <source>
        <dbReference type="ARBA" id="ARBA00022989"/>
    </source>
</evidence>
<evidence type="ECO:0000259" key="11">
    <source>
        <dbReference type="SMART" id="SM00771"/>
    </source>
</evidence>
<dbReference type="Gene3D" id="3.30.1400.10">
    <property type="entry name" value="ZipA, C-terminal FtsZ-binding domain"/>
    <property type="match status" value="1"/>
</dbReference>
<keyword evidence="3 8" id="KW-0132">Cell division</keyword>
<evidence type="ECO:0000313" key="13">
    <source>
        <dbReference type="Proteomes" id="UP001231109"/>
    </source>
</evidence>
<keyword evidence="7 8" id="KW-0131">Cell cycle</keyword>
<dbReference type="Proteomes" id="UP001231109">
    <property type="component" value="Unassembled WGS sequence"/>
</dbReference>
<comment type="subunit">
    <text evidence="8">Interacts with FtsZ via their C-terminal domains.</text>
</comment>
<evidence type="ECO:0000256" key="10">
    <source>
        <dbReference type="SAM" id="MobiDB-lite"/>
    </source>
</evidence>
<comment type="subcellular location">
    <subcellularLocation>
        <location evidence="8">Cell inner membrane</location>
        <topology evidence="8">Single-pass type I membrane protein</topology>
    </subcellularLocation>
    <text evidence="8">Localizes to the Z ring in an FtsZ-dependent manner.</text>
</comment>
<sequence>MADELRLIFIIIGALVLGALLLHGLWTVRKNAGQPRHRYYEETAKDSSEKAEGFDDLGVGPVRVVKKNATDVDTNTASPAKAEPVVRHTTRVQATPVKAAPVTYKEPVNYKEEVQTELPFDDAKTPELNFSAIEDDETPSPSFDTGAVEIDNDQPAAKSEPRPAAEEPAEVLILYVLLPETKEMKGPDLLSALLTLGFKYGDMDIFHRHLDSAGSGAVLFSLANMFNPGTFDLENIDKLATRGVSLFMTLPGPGEPLQNFNLMHNAAKKLADEFGGQVLDGQRSVLTVQTVRHYVDKIREFQRQQLIHG</sequence>
<evidence type="ECO:0000256" key="4">
    <source>
        <dbReference type="ARBA" id="ARBA00022692"/>
    </source>
</evidence>
<keyword evidence="4 8" id="KW-0812">Transmembrane</keyword>
<dbReference type="Pfam" id="PF04354">
    <property type="entry name" value="ZipA_C"/>
    <property type="match status" value="1"/>
</dbReference>
<accession>A0ABT9HXH0</accession>
<evidence type="ECO:0000313" key="12">
    <source>
        <dbReference type="EMBL" id="MDP5135663.1"/>
    </source>
</evidence>
<keyword evidence="6 8" id="KW-0472">Membrane</keyword>
<evidence type="ECO:0000256" key="8">
    <source>
        <dbReference type="HAMAP-Rule" id="MF_00509"/>
    </source>
</evidence>